<proteinExistence type="predicted"/>
<protein>
    <submittedName>
        <fullName evidence="1">Uncharacterized protein</fullName>
    </submittedName>
</protein>
<dbReference type="Proteomes" id="UP000321570">
    <property type="component" value="Unassembled WGS sequence"/>
</dbReference>
<dbReference type="AlphaFoldDB" id="A0A564XUG8"/>
<accession>A0A564XUG8</accession>
<feature type="non-terminal residue" evidence="1">
    <location>
        <position position="1"/>
    </location>
</feature>
<dbReference type="EMBL" id="CABIJS010000001">
    <property type="protein sequence ID" value="VUZ38546.1"/>
    <property type="molecule type" value="Genomic_DNA"/>
</dbReference>
<organism evidence="1 2">
    <name type="scientific">Hymenolepis diminuta</name>
    <name type="common">Rat tapeworm</name>
    <dbReference type="NCBI Taxonomy" id="6216"/>
    <lineage>
        <taxon>Eukaryota</taxon>
        <taxon>Metazoa</taxon>
        <taxon>Spiralia</taxon>
        <taxon>Lophotrochozoa</taxon>
        <taxon>Platyhelminthes</taxon>
        <taxon>Cestoda</taxon>
        <taxon>Eucestoda</taxon>
        <taxon>Cyclophyllidea</taxon>
        <taxon>Hymenolepididae</taxon>
        <taxon>Hymenolepis</taxon>
    </lineage>
</organism>
<keyword evidence="2" id="KW-1185">Reference proteome</keyword>
<evidence type="ECO:0000313" key="1">
    <source>
        <dbReference type="EMBL" id="VUZ38546.1"/>
    </source>
</evidence>
<sequence>ALVNNKCKEPEELVLVQPVSCSNETVSKVAAQNADAVKKTTVLISSMDPFRCSQTKTSWSYIDVNLA</sequence>
<reference evidence="1 2" key="1">
    <citation type="submission" date="2019-07" db="EMBL/GenBank/DDBJ databases">
        <authorList>
            <person name="Jastrzebski P J."/>
            <person name="Paukszto L."/>
            <person name="Jastrzebski P J."/>
        </authorList>
    </citation>
    <scope>NUCLEOTIDE SEQUENCE [LARGE SCALE GENOMIC DNA]</scope>
    <source>
        <strain evidence="1 2">WMS-il1</strain>
    </source>
</reference>
<name>A0A564XUG8_HYMDI</name>
<evidence type="ECO:0000313" key="2">
    <source>
        <dbReference type="Proteomes" id="UP000321570"/>
    </source>
</evidence>
<gene>
    <name evidence="1" type="ORF">WMSIL1_LOCUS15</name>
</gene>